<dbReference type="PROSITE" id="PS50893">
    <property type="entry name" value="ABC_TRANSPORTER_2"/>
    <property type="match status" value="1"/>
</dbReference>
<name>A0A1A5YPP0_9BACL</name>
<dbReference type="STRING" id="1844972.A7K91_22085"/>
<organism evidence="5 6">
    <name type="scientific">Paenibacillus oryzae</name>
    <dbReference type="NCBI Taxonomy" id="1844972"/>
    <lineage>
        <taxon>Bacteria</taxon>
        <taxon>Bacillati</taxon>
        <taxon>Bacillota</taxon>
        <taxon>Bacilli</taxon>
        <taxon>Bacillales</taxon>
        <taxon>Paenibacillaceae</taxon>
        <taxon>Paenibacillus</taxon>
    </lineage>
</organism>
<dbReference type="Proteomes" id="UP000092024">
    <property type="component" value="Unassembled WGS sequence"/>
</dbReference>
<evidence type="ECO:0000313" key="5">
    <source>
        <dbReference type="EMBL" id="OBR67577.1"/>
    </source>
</evidence>
<evidence type="ECO:0000313" key="6">
    <source>
        <dbReference type="Proteomes" id="UP000092024"/>
    </source>
</evidence>
<sequence length="295" mass="32791">MTELLVSLKNVHKRYGGSTVLSEVNLELRKGECLLLRGGNGQGKSTLLKLLAGLIAPTSGERIIVGSPPPVIGYAPDRLAGLAMTSADYLRHMGRIAGIEPRTLQPRILELHERFRLDPANKTNMRHYSKGMLQKVNMMQASLREPDLLLLDEPFSGLDKASVEHLLSSLQAVQQIGTAIVVAVHGDIPAEYLLYRTLLVRNGELFLEQEQEQEEGVRAKGSPQREVRYEVKSKLDERQVNRLELSFPAVQLAPEDDGCYCCFIPESGLQRFIAELLEAGGILLSLQRQEEEGKQ</sequence>
<dbReference type="InterPro" id="IPR027417">
    <property type="entry name" value="P-loop_NTPase"/>
</dbReference>
<accession>A0A1A5YPP0</accession>
<evidence type="ECO:0000256" key="2">
    <source>
        <dbReference type="ARBA" id="ARBA00022741"/>
    </source>
</evidence>
<dbReference type="PANTHER" id="PTHR42939">
    <property type="entry name" value="ABC TRANSPORTER ATP-BINDING PROTEIN ALBC-RELATED"/>
    <property type="match status" value="1"/>
</dbReference>
<dbReference type="PANTHER" id="PTHR42939:SF1">
    <property type="entry name" value="ABC TRANSPORTER ATP-BINDING PROTEIN ALBC-RELATED"/>
    <property type="match status" value="1"/>
</dbReference>
<dbReference type="SUPFAM" id="SSF52540">
    <property type="entry name" value="P-loop containing nucleoside triphosphate hydrolases"/>
    <property type="match status" value="1"/>
</dbReference>
<dbReference type="OrthoDB" id="2290519at2"/>
<dbReference type="InterPro" id="IPR003439">
    <property type="entry name" value="ABC_transporter-like_ATP-bd"/>
</dbReference>
<dbReference type="EMBL" id="LYPA01000032">
    <property type="protein sequence ID" value="OBR67577.1"/>
    <property type="molecule type" value="Genomic_DNA"/>
</dbReference>
<dbReference type="GO" id="GO:0016887">
    <property type="term" value="F:ATP hydrolysis activity"/>
    <property type="evidence" value="ECO:0007669"/>
    <property type="project" value="InterPro"/>
</dbReference>
<keyword evidence="6" id="KW-1185">Reference proteome</keyword>
<keyword evidence="3" id="KW-0067">ATP-binding</keyword>
<evidence type="ECO:0000256" key="1">
    <source>
        <dbReference type="ARBA" id="ARBA00022448"/>
    </source>
</evidence>
<evidence type="ECO:0000256" key="3">
    <source>
        <dbReference type="ARBA" id="ARBA00022840"/>
    </source>
</evidence>
<feature type="domain" description="ABC transporter" evidence="4">
    <location>
        <begin position="6"/>
        <end position="227"/>
    </location>
</feature>
<protein>
    <recommendedName>
        <fullName evidence="4">ABC transporter domain-containing protein</fullName>
    </recommendedName>
</protein>
<dbReference type="RefSeq" id="WP_068680374.1">
    <property type="nucleotide sequence ID" value="NZ_LYPA01000032.1"/>
</dbReference>
<proteinExistence type="predicted"/>
<keyword evidence="2" id="KW-0547">Nucleotide-binding</keyword>
<dbReference type="Gene3D" id="3.40.50.300">
    <property type="entry name" value="P-loop containing nucleotide triphosphate hydrolases"/>
    <property type="match status" value="1"/>
</dbReference>
<dbReference type="AlphaFoldDB" id="A0A1A5YPP0"/>
<comment type="caution">
    <text evidence="5">The sequence shown here is derived from an EMBL/GenBank/DDBJ whole genome shotgun (WGS) entry which is preliminary data.</text>
</comment>
<dbReference type="GO" id="GO:0005524">
    <property type="term" value="F:ATP binding"/>
    <property type="evidence" value="ECO:0007669"/>
    <property type="project" value="UniProtKB-KW"/>
</dbReference>
<evidence type="ECO:0000259" key="4">
    <source>
        <dbReference type="PROSITE" id="PS50893"/>
    </source>
</evidence>
<dbReference type="InterPro" id="IPR051782">
    <property type="entry name" value="ABC_Transporter_VariousFunc"/>
</dbReference>
<dbReference type="Pfam" id="PF00005">
    <property type="entry name" value="ABC_tran"/>
    <property type="match status" value="1"/>
</dbReference>
<dbReference type="InterPro" id="IPR003593">
    <property type="entry name" value="AAA+_ATPase"/>
</dbReference>
<keyword evidence="1" id="KW-0813">Transport</keyword>
<gene>
    <name evidence="5" type="ORF">A7K91_22085</name>
</gene>
<dbReference type="SMART" id="SM00382">
    <property type="entry name" value="AAA"/>
    <property type="match status" value="1"/>
</dbReference>
<reference evidence="5 6" key="1">
    <citation type="submission" date="2016-05" db="EMBL/GenBank/DDBJ databases">
        <title>Paenibacillus oryzae. sp. nov., isolated from the rice root.</title>
        <authorList>
            <person name="Zhang J."/>
            <person name="Zhang X."/>
        </authorList>
    </citation>
    <scope>NUCLEOTIDE SEQUENCE [LARGE SCALE GENOMIC DNA]</scope>
    <source>
        <strain evidence="5 6">1DrF-4</strain>
    </source>
</reference>